<name>A0ABD0LQ26_9CAEN</name>
<gene>
    <name evidence="1" type="ORF">BaRGS_00007468</name>
</gene>
<evidence type="ECO:0000313" key="1">
    <source>
        <dbReference type="EMBL" id="KAK7501343.1"/>
    </source>
</evidence>
<evidence type="ECO:0000313" key="2">
    <source>
        <dbReference type="Proteomes" id="UP001519460"/>
    </source>
</evidence>
<dbReference type="AlphaFoldDB" id="A0ABD0LQ26"/>
<proteinExistence type="predicted"/>
<protein>
    <submittedName>
        <fullName evidence="1">Uncharacterized protein</fullName>
    </submittedName>
</protein>
<organism evidence="1 2">
    <name type="scientific">Batillaria attramentaria</name>
    <dbReference type="NCBI Taxonomy" id="370345"/>
    <lineage>
        <taxon>Eukaryota</taxon>
        <taxon>Metazoa</taxon>
        <taxon>Spiralia</taxon>
        <taxon>Lophotrochozoa</taxon>
        <taxon>Mollusca</taxon>
        <taxon>Gastropoda</taxon>
        <taxon>Caenogastropoda</taxon>
        <taxon>Sorbeoconcha</taxon>
        <taxon>Cerithioidea</taxon>
        <taxon>Batillariidae</taxon>
        <taxon>Batillaria</taxon>
    </lineage>
</organism>
<reference evidence="1 2" key="1">
    <citation type="journal article" date="2023" name="Sci. Data">
        <title>Genome assembly of the Korean intertidal mud-creeper Batillaria attramentaria.</title>
        <authorList>
            <person name="Patra A.K."/>
            <person name="Ho P.T."/>
            <person name="Jun S."/>
            <person name="Lee S.J."/>
            <person name="Kim Y."/>
            <person name="Won Y.J."/>
        </authorList>
    </citation>
    <scope>NUCLEOTIDE SEQUENCE [LARGE SCALE GENOMIC DNA]</scope>
    <source>
        <strain evidence="1">Wonlab-2016</strain>
    </source>
</reference>
<dbReference type="EMBL" id="JACVVK020000032">
    <property type="protein sequence ID" value="KAK7501343.1"/>
    <property type="molecule type" value="Genomic_DNA"/>
</dbReference>
<comment type="caution">
    <text evidence="1">The sequence shown here is derived from an EMBL/GenBank/DDBJ whole genome shotgun (WGS) entry which is preliminary data.</text>
</comment>
<accession>A0ABD0LQ26</accession>
<sequence>MNVLFTGKALDVFRPLTHINSVTLRGSVSTAAESVLHYVQPKKAKASDATSVPNPNSYNLISRPQKKSCVFNELPVKMHRHCAVSCTMLESGADDTLRAPVLSCALLVLVATSANPRQRSG</sequence>
<dbReference type="Proteomes" id="UP001519460">
    <property type="component" value="Unassembled WGS sequence"/>
</dbReference>
<keyword evidence="2" id="KW-1185">Reference proteome</keyword>